<gene>
    <name evidence="2" type="primary">AVEN_85133_1</name>
    <name evidence="2" type="ORF">CEXT_99651</name>
</gene>
<reference evidence="2 3" key="1">
    <citation type="submission" date="2021-06" db="EMBL/GenBank/DDBJ databases">
        <title>Caerostris extrusa draft genome.</title>
        <authorList>
            <person name="Kono N."/>
            <person name="Arakawa K."/>
        </authorList>
    </citation>
    <scope>NUCLEOTIDE SEQUENCE [LARGE SCALE GENOMIC DNA]</scope>
</reference>
<dbReference type="Proteomes" id="UP001054945">
    <property type="component" value="Unassembled WGS sequence"/>
</dbReference>
<evidence type="ECO:0000313" key="3">
    <source>
        <dbReference type="Proteomes" id="UP001054945"/>
    </source>
</evidence>
<sequence length="293" mass="32093">MYRKGFSHLHVPDFHRQAVEERVPLRNNAGNQSIDDIISGIIHLLGGDVHVTKPGTKLPTVIFPSSSKPRRINNRGPAGFDGYPHVNSSNVNNQSSVSETLSTSTSVIESSSTSENRLNFPGHTEVSKILGLINDTPHTSEPTSITDSSSFIGGINNISSGDLEVIEIIPSSDPQRHSTIKPSSSLPDTKTIVEETLQPNSKIQPTGVLTELIEMDILFSRLYLEMMWQAFSSTVTQDGTSASTTRTRINYTELPIILPSMISSYTSNSTSHNYPSGPVTDWLPVIKPPERKR</sequence>
<feature type="compositionally biased region" description="Low complexity" evidence="1">
    <location>
        <begin position="86"/>
        <end position="101"/>
    </location>
</feature>
<organism evidence="2 3">
    <name type="scientific">Caerostris extrusa</name>
    <name type="common">Bark spider</name>
    <name type="synonym">Caerostris bankana</name>
    <dbReference type="NCBI Taxonomy" id="172846"/>
    <lineage>
        <taxon>Eukaryota</taxon>
        <taxon>Metazoa</taxon>
        <taxon>Ecdysozoa</taxon>
        <taxon>Arthropoda</taxon>
        <taxon>Chelicerata</taxon>
        <taxon>Arachnida</taxon>
        <taxon>Araneae</taxon>
        <taxon>Araneomorphae</taxon>
        <taxon>Entelegynae</taxon>
        <taxon>Araneoidea</taxon>
        <taxon>Araneidae</taxon>
        <taxon>Caerostris</taxon>
    </lineage>
</organism>
<evidence type="ECO:0000313" key="2">
    <source>
        <dbReference type="EMBL" id="GIY36938.1"/>
    </source>
</evidence>
<dbReference type="AlphaFoldDB" id="A0AAV4SR89"/>
<accession>A0AAV4SR89</accession>
<evidence type="ECO:0000256" key="1">
    <source>
        <dbReference type="SAM" id="MobiDB-lite"/>
    </source>
</evidence>
<proteinExistence type="predicted"/>
<feature type="region of interest" description="Disordered" evidence="1">
    <location>
        <begin position="63"/>
        <end position="101"/>
    </location>
</feature>
<name>A0AAV4SR89_CAEEX</name>
<comment type="caution">
    <text evidence="2">The sequence shown here is derived from an EMBL/GenBank/DDBJ whole genome shotgun (WGS) entry which is preliminary data.</text>
</comment>
<dbReference type="EMBL" id="BPLR01010112">
    <property type="protein sequence ID" value="GIY36938.1"/>
    <property type="molecule type" value="Genomic_DNA"/>
</dbReference>
<protein>
    <submittedName>
        <fullName evidence="2">Uncharacterized protein</fullName>
    </submittedName>
</protein>
<keyword evidence="3" id="KW-1185">Reference proteome</keyword>